<keyword evidence="5" id="KW-1185">Reference proteome</keyword>
<keyword evidence="1" id="KW-0472">Membrane</keyword>
<dbReference type="KEGG" id="cqu:CpipJ_CPIJ006025"/>
<evidence type="ECO:0000313" key="4">
    <source>
        <dbReference type="EnsemblMetazoa" id="CPIJ006025-PA"/>
    </source>
</evidence>
<evidence type="ECO:0000256" key="1">
    <source>
        <dbReference type="SAM" id="Phobius"/>
    </source>
</evidence>
<dbReference type="PANTHER" id="PTHR21115">
    <property type="entry name" value="GH06117P-RELATED"/>
    <property type="match status" value="1"/>
</dbReference>
<dbReference type="eggNOG" id="ENOG502S29Y">
    <property type="taxonomic scope" value="Eukaryota"/>
</dbReference>
<proteinExistence type="predicted"/>
<dbReference type="EMBL" id="DS231915">
    <property type="protein sequence ID" value="EDS26060.1"/>
    <property type="molecule type" value="Genomic_DNA"/>
</dbReference>
<gene>
    <name evidence="4" type="primary">6037456</name>
    <name evidence="3" type="ORF">CpipJ_CPIJ006025</name>
</gene>
<keyword evidence="1" id="KW-1133">Transmembrane helix</keyword>
<dbReference type="InParanoid" id="B0WF84"/>
<reference evidence="4" key="2">
    <citation type="submission" date="2021-02" db="UniProtKB">
        <authorList>
            <consortium name="EnsemblMetazoa"/>
        </authorList>
    </citation>
    <scope>IDENTIFICATION</scope>
    <source>
        <strain evidence="4">JHB</strain>
    </source>
</reference>
<name>B0WF84_CULQU</name>
<accession>B0WF84</accession>
<dbReference type="VEuPathDB" id="VectorBase:CQUJHB009959"/>
<dbReference type="STRING" id="7176.B0WF84"/>
<evidence type="ECO:0000259" key="2">
    <source>
        <dbReference type="Pfam" id="PF16013"/>
    </source>
</evidence>
<sequence>MDPLNLAERIEKFQTSECYAYVKVRQLQWFLRGQQVDLSDKKQLKMLDNIFTISSADKVVNLLGYALNAPQRTFKEDEEVEQLLAHGDMCFVEEKVAKGIRRVVRKIKRKDRESPYCFSLIPLSVVVDYENLDSVYETLLIKIYKNSKCEYVDMTARVYKSLEHFLDTCQLPFSILCFPRDGEHSFDASGEIEIDCRNVGLKNRVFKMTDLVLGAVGIVGSVGAIFASGGLAIPFIAVGVGSAVYSGSRSIAHLVDSGMHGKSVNPFTDITALNNWLMFTVNAVSAVTLGASATATALSTADTTVDIFGQLTMVLKGISAGTEKLSMVDLVVFNVVEWRRLTMHERLALACSICFCFRKVISFHNAERLIRMVRLRQISMYFKDKVWPSLTSSKTYYSNVREFMELNESYLEKGMEIVRVLLRSEFKVKVNEAFTIIRFNEFEYRMSHLFRIELTMIANLLHMLWGILPILKDTFFLMRNHFDDESILKVVCNYVDSLGGEIMHLELAINQFIQFFDVLLPILNETPCLIDSGIVLGKGHRFTIGSAFKTFVTDNKENAIPLIKALVAMNPREADQLNTLRDRTNIQEDQLFKWISEGANNSQDMLSKARFLLSIDDLCTEQSLHITDFKISRGTIEVESLFEVDPKLMNRIALDKHGGWASLKCPVRATR</sequence>
<reference evidence="3" key="1">
    <citation type="submission" date="2007-03" db="EMBL/GenBank/DDBJ databases">
        <title>Annotation of Culex pipiens quinquefasciatus.</title>
        <authorList>
            <consortium name="The Broad Institute Genome Sequencing Platform"/>
            <person name="Atkinson P.W."/>
            <person name="Hemingway J."/>
            <person name="Christensen B.M."/>
            <person name="Higgs S."/>
            <person name="Kodira C."/>
            <person name="Hannick L."/>
            <person name="Megy K."/>
            <person name="O'Leary S."/>
            <person name="Pearson M."/>
            <person name="Haas B.J."/>
            <person name="Mauceli E."/>
            <person name="Wortman J.R."/>
            <person name="Lee N.H."/>
            <person name="Guigo R."/>
            <person name="Stanke M."/>
            <person name="Alvarado L."/>
            <person name="Amedeo P."/>
            <person name="Antoine C.H."/>
            <person name="Arensburger P."/>
            <person name="Bidwell S.L."/>
            <person name="Crawford M."/>
            <person name="Camaro F."/>
            <person name="Devon K."/>
            <person name="Engels R."/>
            <person name="Hammond M."/>
            <person name="Howarth C."/>
            <person name="Koehrsen M."/>
            <person name="Lawson D."/>
            <person name="Montgomery P."/>
            <person name="Nene V."/>
            <person name="Nusbaum C."/>
            <person name="Puiu D."/>
            <person name="Romero-Severson J."/>
            <person name="Severson D.W."/>
            <person name="Shumway M."/>
            <person name="Sisk P."/>
            <person name="Stolte C."/>
            <person name="Zeng Q."/>
            <person name="Eisenstadt E."/>
            <person name="Fraser-Liggett C."/>
            <person name="Strausberg R."/>
            <person name="Galagan J."/>
            <person name="Birren B."/>
            <person name="Collins F.H."/>
        </authorList>
    </citation>
    <scope>NUCLEOTIDE SEQUENCE [LARGE SCALE GENOMIC DNA]</scope>
    <source>
        <strain evidence="3">JHB</strain>
    </source>
</reference>
<feature type="domain" description="DUF4781" evidence="2">
    <location>
        <begin position="147"/>
        <end position="421"/>
    </location>
</feature>
<dbReference type="Proteomes" id="UP000002320">
    <property type="component" value="Unassembled WGS sequence"/>
</dbReference>
<dbReference type="Pfam" id="PF16013">
    <property type="entry name" value="DUF4781"/>
    <property type="match status" value="1"/>
</dbReference>
<organism>
    <name type="scientific">Culex quinquefasciatus</name>
    <name type="common">Southern house mosquito</name>
    <name type="synonym">Culex pungens</name>
    <dbReference type="NCBI Taxonomy" id="7176"/>
    <lineage>
        <taxon>Eukaryota</taxon>
        <taxon>Metazoa</taxon>
        <taxon>Ecdysozoa</taxon>
        <taxon>Arthropoda</taxon>
        <taxon>Hexapoda</taxon>
        <taxon>Insecta</taxon>
        <taxon>Pterygota</taxon>
        <taxon>Neoptera</taxon>
        <taxon>Endopterygota</taxon>
        <taxon>Diptera</taxon>
        <taxon>Nematocera</taxon>
        <taxon>Culicoidea</taxon>
        <taxon>Culicidae</taxon>
        <taxon>Culicinae</taxon>
        <taxon>Culicini</taxon>
        <taxon>Culex</taxon>
        <taxon>Culex</taxon>
    </lineage>
</organism>
<keyword evidence="1" id="KW-0812">Transmembrane</keyword>
<evidence type="ECO:0000313" key="3">
    <source>
        <dbReference type="EMBL" id="EDS26060.1"/>
    </source>
</evidence>
<protein>
    <recommendedName>
        <fullName evidence="2">DUF4781 domain-containing protein</fullName>
    </recommendedName>
</protein>
<evidence type="ECO:0000313" key="5">
    <source>
        <dbReference type="Proteomes" id="UP000002320"/>
    </source>
</evidence>
<dbReference type="AlphaFoldDB" id="B0WF84"/>
<dbReference type="InterPro" id="IPR031962">
    <property type="entry name" value="DUF4781"/>
</dbReference>
<dbReference type="PANTHER" id="PTHR21115:SF0">
    <property type="entry name" value="GH06117P-RELATED"/>
    <property type="match status" value="1"/>
</dbReference>
<dbReference type="EnsemblMetazoa" id="CPIJ006025-RA">
    <property type="protein sequence ID" value="CPIJ006025-PA"/>
    <property type="gene ID" value="CPIJ006025"/>
</dbReference>
<dbReference type="OrthoDB" id="6512497at2759"/>
<dbReference type="VEuPathDB" id="VectorBase:CPIJ006025"/>
<feature type="transmembrane region" description="Helical" evidence="1">
    <location>
        <begin position="211"/>
        <end position="237"/>
    </location>
</feature>
<dbReference type="HOGENOM" id="CLU_461681_0_0_1"/>
<feature type="transmembrane region" description="Helical" evidence="1">
    <location>
        <begin position="454"/>
        <end position="471"/>
    </location>
</feature>